<keyword evidence="2 7" id="KW-0732">Signal</keyword>
<evidence type="ECO:0000313" key="8">
    <source>
        <dbReference type="EMBL" id="NBD24698.1"/>
    </source>
</evidence>
<proteinExistence type="predicted"/>
<dbReference type="PANTHER" id="PTHR43649:SF33">
    <property type="entry name" value="POLYGALACTURONAN_RHAMNOGALACTURONAN-BINDING PROTEIN YTCQ"/>
    <property type="match status" value="1"/>
</dbReference>
<sequence length="463" mass="49171">MRRTKRHTLAALTSLLLVIVLLTGCGGSGGSNNAGANEPATTDDAGSGGTNDAAGSDGANKPAEKQTLTLMVGNTGTTLEALKNVAAEAEKKLNIAIEFDIKPDGTEGDNLVKTRLATGDMDDLLVYNTGSLLQALNPADNFLDMANEPFMTDVMDAFKTVVTIDGKVFGAPVGSSSAGAILYNKKVYSELGLKVPTTWAEFMDNNAKIKAAGKTAVIASYKETWTSQLFVLGDYYNVATQVPSFAADYTANKAKYATTPEALRGFEKTAEVFKAGYMNKDFLATTYDVALKMLADGTGVHYPMLTGGLDTIMQNSPDKIGDIGVFPIPSDKAEVNGLTVWMPSGMYINKNSKKIEAAKQWVAYFVSKEGQTAFSSKVKAAGPYVIKGIDLPADSYEGVKDMQPYFDAGKTAPALEFVSPVKGPNLENITVAVGSGISDALKGAKDYDKDIEKQAQQLDLPGW</sequence>
<keyword evidence="3" id="KW-0472">Membrane</keyword>
<feature type="chain" id="PRO_5045145680" evidence="7">
    <location>
        <begin position="37"/>
        <end position="463"/>
    </location>
</feature>
<evidence type="ECO:0000256" key="5">
    <source>
        <dbReference type="ARBA" id="ARBA00023288"/>
    </source>
</evidence>
<dbReference type="SUPFAM" id="SSF53850">
    <property type="entry name" value="Periplasmic binding protein-like II"/>
    <property type="match status" value="1"/>
</dbReference>
<evidence type="ECO:0000313" key="9">
    <source>
        <dbReference type="Proteomes" id="UP000665561"/>
    </source>
</evidence>
<dbReference type="InterPro" id="IPR050490">
    <property type="entry name" value="Bact_solute-bd_prot1"/>
</dbReference>
<keyword evidence="9" id="KW-1185">Reference proteome</keyword>
<evidence type="ECO:0000256" key="1">
    <source>
        <dbReference type="ARBA" id="ARBA00022475"/>
    </source>
</evidence>
<feature type="signal peptide" evidence="7">
    <location>
        <begin position="1"/>
        <end position="36"/>
    </location>
</feature>
<dbReference type="Pfam" id="PF13416">
    <property type="entry name" value="SBP_bac_8"/>
    <property type="match status" value="1"/>
</dbReference>
<evidence type="ECO:0000256" key="7">
    <source>
        <dbReference type="SAM" id="SignalP"/>
    </source>
</evidence>
<accession>A0ABW9XPX4</accession>
<gene>
    <name evidence="8" type="ORF">GT019_12515</name>
</gene>
<keyword evidence="4" id="KW-0564">Palmitate</keyword>
<comment type="caution">
    <text evidence="8">The sequence shown here is derived from an EMBL/GenBank/DDBJ whole genome shotgun (WGS) entry which is preliminary data.</text>
</comment>
<dbReference type="RefSeq" id="WP_161743515.1">
    <property type="nucleotide sequence ID" value="NZ_JAAAMV010000008.1"/>
</dbReference>
<dbReference type="Gene3D" id="3.40.190.10">
    <property type="entry name" value="Periplasmic binding protein-like II"/>
    <property type="match status" value="2"/>
</dbReference>
<organism evidence="8 9">
    <name type="scientific">Paenibacillus glycinis</name>
    <dbReference type="NCBI Taxonomy" id="2697035"/>
    <lineage>
        <taxon>Bacteria</taxon>
        <taxon>Bacillati</taxon>
        <taxon>Bacillota</taxon>
        <taxon>Bacilli</taxon>
        <taxon>Bacillales</taxon>
        <taxon>Paenibacillaceae</taxon>
        <taxon>Paenibacillus</taxon>
    </lineage>
</organism>
<evidence type="ECO:0000256" key="6">
    <source>
        <dbReference type="SAM" id="MobiDB-lite"/>
    </source>
</evidence>
<dbReference type="EMBL" id="JAAAMV010000008">
    <property type="protein sequence ID" value="NBD24698.1"/>
    <property type="molecule type" value="Genomic_DNA"/>
</dbReference>
<dbReference type="Proteomes" id="UP000665561">
    <property type="component" value="Unassembled WGS sequence"/>
</dbReference>
<name>A0ABW9XPX4_9BACL</name>
<evidence type="ECO:0000256" key="3">
    <source>
        <dbReference type="ARBA" id="ARBA00023136"/>
    </source>
</evidence>
<dbReference type="PANTHER" id="PTHR43649">
    <property type="entry name" value="ARABINOSE-BINDING PROTEIN-RELATED"/>
    <property type="match status" value="1"/>
</dbReference>
<evidence type="ECO:0000256" key="4">
    <source>
        <dbReference type="ARBA" id="ARBA00023139"/>
    </source>
</evidence>
<keyword evidence="1" id="KW-1003">Cell membrane</keyword>
<feature type="region of interest" description="Disordered" evidence="6">
    <location>
        <begin position="30"/>
        <end position="62"/>
    </location>
</feature>
<evidence type="ECO:0000256" key="2">
    <source>
        <dbReference type="ARBA" id="ARBA00022729"/>
    </source>
</evidence>
<keyword evidence="5" id="KW-0449">Lipoprotein</keyword>
<dbReference type="InterPro" id="IPR006059">
    <property type="entry name" value="SBP"/>
</dbReference>
<dbReference type="PROSITE" id="PS51257">
    <property type="entry name" value="PROKAR_LIPOPROTEIN"/>
    <property type="match status" value="1"/>
</dbReference>
<reference evidence="8 9" key="1">
    <citation type="submission" date="2020-01" db="EMBL/GenBank/DDBJ databases">
        <title>Paenibacillus soybeanensis sp. nov. isolated from the nodules of soybean (Glycine max(L.) Merr).</title>
        <authorList>
            <person name="Wang H."/>
        </authorList>
    </citation>
    <scope>NUCLEOTIDE SEQUENCE [LARGE SCALE GENOMIC DNA]</scope>
    <source>
        <strain evidence="8 9">T1</strain>
    </source>
</reference>
<protein>
    <submittedName>
        <fullName evidence="8">Extracellular solute-binding protein</fullName>
    </submittedName>
</protein>